<keyword evidence="1" id="KW-0805">Transcription regulation</keyword>
<keyword evidence="3" id="KW-0804">Transcription</keyword>
<dbReference type="InterPro" id="IPR050684">
    <property type="entry name" value="HTH-Siroheme_Decarb"/>
</dbReference>
<dbReference type="EMBL" id="CP027032">
    <property type="protein sequence ID" value="AXR79865.1"/>
    <property type="molecule type" value="Genomic_DNA"/>
</dbReference>
<evidence type="ECO:0000313" key="8">
    <source>
        <dbReference type="Proteomes" id="UP000258707"/>
    </source>
</evidence>
<accession>A0A346PK20</accession>
<dbReference type="PRINTS" id="PR00033">
    <property type="entry name" value="HTHASNC"/>
</dbReference>
<sequence length="204" mass="23007">MAEVVVYMRSPDETDLEILQLLVDDARRPYSEIADHVGLTPPAVSDRVARLQELDVIQNFTLDVDRTKLQNRVPVLLHLEVKPEAVERVFEHVSTLDKTEHSFQQLDGSIVAHVNAPNQDVHSWFREALDVADLVSYDIKPLAHYEWNTGITPADFSLSCAVCDNTVTSDGETARIGDEIKVFCCSSCKGMYERRYESIQQGTD</sequence>
<dbReference type="InterPro" id="IPR056526">
    <property type="entry name" value="TRASH_HVO_1752"/>
</dbReference>
<reference evidence="6 7" key="2">
    <citation type="submission" date="2018-02" db="EMBL/GenBank/DDBJ databases">
        <title>Phenotypic and genomic properties of facultatively anaerobic sulfur-reducing natronoarchaea from hypersaline soda lakes.</title>
        <authorList>
            <person name="Sorokin D.Y."/>
            <person name="Kublanov I.V."/>
            <person name="Roman P."/>
            <person name="Sinninghe Damste J.S."/>
            <person name="Golyshin P.N."/>
            <person name="Rojo D."/>
            <person name="Ciordia S."/>
            <person name="Mena M.D.C."/>
            <person name="Ferrer M."/>
            <person name="Messina E."/>
            <person name="Smedile F."/>
            <person name="La Spada G."/>
            <person name="La Cono V."/>
            <person name="Yakimov M.M."/>
        </authorList>
    </citation>
    <scope>NUCLEOTIDE SEQUENCE [LARGE SCALE GENOMIC DNA]</scope>
    <source>
        <strain evidence="6 7">AArc-Mg</strain>
        <plasmid evidence="7">paarc-mg-01</plasmid>
        <plasmid evidence="6">pAArc-Mg-01</plasmid>
    </source>
</reference>
<dbReference type="CDD" id="cd00090">
    <property type="entry name" value="HTH_ARSR"/>
    <property type="match status" value="1"/>
</dbReference>
<dbReference type="InterPro" id="IPR036390">
    <property type="entry name" value="WH_DNA-bd_sf"/>
</dbReference>
<dbReference type="Pfam" id="PF13404">
    <property type="entry name" value="HTH_AsnC-type"/>
    <property type="match status" value="1"/>
</dbReference>
<evidence type="ECO:0000256" key="2">
    <source>
        <dbReference type="ARBA" id="ARBA00023125"/>
    </source>
</evidence>
<dbReference type="PANTHER" id="PTHR43413:SF4">
    <property type="entry name" value="HTH-TYPE TRANSCRIPTIONAL REGULATOR LYSM"/>
    <property type="match status" value="1"/>
</dbReference>
<dbReference type="InterPro" id="IPR019888">
    <property type="entry name" value="Tscrpt_reg_AsnC-like"/>
</dbReference>
<keyword evidence="5" id="KW-0614">Plasmid</keyword>
<dbReference type="PANTHER" id="PTHR43413">
    <property type="entry name" value="TRANSCRIPTIONAL REGULATOR, ASNC FAMILY"/>
    <property type="match status" value="1"/>
</dbReference>
<dbReference type="Proteomes" id="UP000258613">
    <property type="component" value="Plasmid pAArc-Mg-01"/>
</dbReference>
<organism evidence="5 8">
    <name type="scientific">Natrarchaeobaculum sulfurireducens</name>
    <dbReference type="NCBI Taxonomy" id="2044521"/>
    <lineage>
        <taxon>Archaea</taxon>
        <taxon>Methanobacteriati</taxon>
        <taxon>Methanobacteriota</taxon>
        <taxon>Stenosarchaea group</taxon>
        <taxon>Halobacteria</taxon>
        <taxon>Halobacteriales</taxon>
        <taxon>Natrialbaceae</taxon>
        <taxon>Natrarchaeobaculum</taxon>
    </lineage>
</organism>
<dbReference type="PROSITE" id="PS50956">
    <property type="entry name" value="HTH_ASNC_2"/>
    <property type="match status" value="1"/>
</dbReference>
<dbReference type="InterPro" id="IPR011991">
    <property type="entry name" value="ArsR-like_HTH"/>
</dbReference>
<evidence type="ECO:0000256" key="1">
    <source>
        <dbReference type="ARBA" id="ARBA00023015"/>
    </source>
</evidence>
<name>A0A346P9N6_9EURY</name>
<keyword evidence="7" id="KW-1185">Reference proteome</keyword>
<reference evidence="5 8" key="1">
    <citation type="submission" date="2017-10" db="EMBL/GenBank/DDBJ databases">
        <title>Phenotypic and genomic properties of facultatively anaerobic sulfur-reducing natronoarchaea from hypersaline soda lakes.</title>
        <authorList>
            <person name="Sorokin D.Y."/>
            <person name="Kublanov I.V."/>
            <person name="Roman P."/>
            <person name="Sinninghe Damste J.S."/>
            <person name="Golyshin P.N."/>
            <person name="Rojo D."/>
            <person name="Ciordia S."/>
            <person name="Mena Md.C."/>
            <person name="Ferrer M."/>
            <person name="Messina E."/>
            <person name="Smedile F."/>
            <person name="La Spada G."/>
            <person name="La Cono V."/>
            <person name="Yakimov M.M."/>
        </authorList>
    </citation>
    <scope>NUCLEOTIDE SEQUENCE [LARGE SCALE GENOMIC DNA]</scope>
    <source>
        <strain evidence="5 8">AArc1</strain>
        <plasmid evidence="8">paarc1-02</plasmid>
        <plasmid evidence="5">pAArc1-02</plasmid>
    </source>
</reference>
<keyword evidence="2 6" id="KW-0238">DNA-binding</keyword>
<dbReference type="EMBL" id="CP024046">
    <property type="protein sequence ID" value="AXR76231.1"/>
    <property type="molecule type" value="Genomic_DNA"/>
</dbReference>
<dbReference type="KEGG" id="nag:AArcMg_4040"/>
<dbReference type="AlphaFoldDB" id="A0A346P9N6"/>
<dbReference type="SMART" id="SM00746">
    <property type="entry name" value="TRASH"/>
    <property type="match status" value="1"/>
</dbReference>
<protein>
    <submittedName>
        <fullName evidence="5">ArsR family transcriptional regulator</fullName>
    </submittedName>
    <submittedName>
        <fullName evidence="6">DNA-binding transcriptional regulator, Lrp family</fullName>
    </submittedName>
</protein>
<dbReference type="Pfam" id="PF24273">
    <property type="entry name" value="TRASH_HVO_1752_C"/>
    <property type="match status" value="1"/>
</dbReference>
<gene>
    <name evidence="5" type="ORF">AArc1_5030</name>
    <name evidence="6" type="ORF">AArcMg_4040</name>
</gene>
<dbReference type="SUPFAM" id="SSF46785">
    <property type="entry name" value="Winged helix' DNA-binding domain"/>
    <property type="match status" value="1"/>
</dbReference>
<evidence type="ECO:0000313" key="7">
    <source>
        <dbReference type="Proteomes" id="UP000258613"/>
    </source>
</evidence>
<dbReference type="KEGG" id="nan:AArc1_5030"/>
<evidence type="ECO:0000313" key="6">
    <source>
        <dbReference type="EMBL" id="AXR79865.1"/>
    </source>
</evidence>
<dbReference type="Gene3D" id="1.10.10.10">
    <property type="entry name" value="Winged helix-like DNA-binding domain superfamily/Winged helix DNA-binding domain"/>
    <property type="match status" value="1"/>
</dbReference>
<dbReference type="InterPro" id="IPR000485">
    <property type="entry name" value="AsnC-type_HTH_dom"/>
</dbReference>
<geneLocation type="plasmid" evidence="5">
    <name>pAArc1-02</name>
</geneLocation>
<dbReference type="Proteomes" id="UP000258707">
    <property type="component" value="Plasmid pAArc1-02"/>
</dbReference>
<accession>A0A346P9N6</accession>
<dbReference type="SMART" id="SM00344">
    <property type="entry name" value="HTH_ASNC"/>
    <property type="match status" value="1"/>
</dbReference>
<geneLocation type="plasmid" evidence="8">
    <name>paarc1-02</name>
</geneLocation>
<evidence type="ECO:0000313" key="5">
    <source>
        <dbReference type="EMBL" id="AXR76231.1"/>
    </source>
</evidence>
<dbReference type="InterPro" id="IPR036388">
    <property type="entry name" value="WH-like_DNA-bd_sf"/>
</dbReference>
<proteinExistence type="predicted"/>
<feature type="domain" description="HTH asnC-type" evidence="4">
    <location>
        <begin position="11"/>
        <end position="73"/>
    </location>
</feature>
<evidence type="ECO:0000259" key="4">
    <source>
        <dbReference type="PROSITE" id="PS50956"/>
    </source>
</evidence>
<evidence type="ECO:0000256" key="3">
    <source>
        <dbReference type="ARBA" id="ARBA00023163"/>
    </source>
</evidence>
<geneLocation type="plasmid" evidence="6">
    <name>pAArc-Mg-01</name>
</geneLocation>
<geneLocation type="plasmid" evidence="7">
    <name>paarc-mg-01</name>
</geneLocation>
<dbReference type="GO" id="GO:0043565">
    <property type="term" value="F:sequence-specific DNA binding"/>
    <property type="evidence" value="ECO:0007669"/>
    <property type="project" value="InterPro"/>
</dbReference>
<dbReference type="InterPro" id="IPR011017">
    <property type="entry name" value="TRASH_dom"/>
</dbReference>